<evidence type="ECO:0000256" key="1">
    <source>
        <dbReference type="ARBA" id="ARBA00004496"/>
    </source>
</evidence>
<dbReference type="GO" id="GO:0006260">
    <property type="term" value="P:DNA replication"/>
    <property type="evidence" value="ECO:0007669"/>
    <property type="project" value="UniProtKB-UniRule"/>
</dbReference>
<evidence type="ECO:0000313" key="18">
    <source>
        <dbReference type="Proteomes" id="UP000277858"/>
    </source>
</evidence>
<reference evidence="17 18" key="1">
    <citation type="submission" date="2018-12" db="EMBL/GenBank/DDBJ databases">
        <authorList>
            <consortium name="Pathogen Informatics"/>
        </authorList>
    </citation>
    <scope>NUCLEOTIDE SEQUENCE [LARGE SCALE GENOMIC DNA]</scope>
    <source>
        <strain evidence="17 18">NCTC13652</strain>
    </source>
</reference>
<dbReference type="GO" id="GO:0005524">
    <property type="term" value="F:ATP binding"/>
    <property type="evidence" value="ECO:0007669"/>
    <property type="project" value="UniProtKB-UniRule"/>
</dbReference>
<sequence>MFVEHLSLTDFRSYVRADVPMAPGVTTFVGSNGQGKTNLVEAVEYLSRLSSHRVRQDLPLVRMGCDQAVVRGRVRAGHGDDRSLLLEIEINAHRANRARINRANLPRTRDLLGVLRTVVFSPSDLAIVRGDPSDRREFLDSLVITRWPRMAGVKADYERVLRQRNALLKSVSGRGASAGSEIGATLDIWDDQLATIGAELLSARLDTLTAVMPLASAAYREIAPVNDLASADYRASLDLSRLWQPPVAGQDPGAPVDRTLLVEEFLDALARRRPDELVRGVTLVGPHRDDVILSIGDLPAKGYASHGESWSLALALRLASFQLLRADGIEPVLVLDDVFSELDATRRDRLAAAVIDADQVLVTAAVAQDVPAQLAGARFHVGGGEVHPADQQMSQTVSGSDDNGTHSDQSSSSEPSSTTTSGAELDPDGQHSDDDGRRQDD</sequence>
<comment type="function">
    <text evidence="12 13 14">The RecF protein is involved in DNA metabolism; it is required for DNA replication and normal SOS inducibility. RecF binds preferentially to single-stranded, linear DNA. It also seems to bind ATP.</text>
</comment>
<gene>
    <name evidence="13 17" type="primary">recF</name>
    <name evidence="17" type="ORF">NCTC13652_01557</name>
</gene>
<name>A0A3S4UY03_9ACTN</name>
<evidence type="ECO:0000256" key="5">
    <source>
        <dbReference type="ARBA" id="ARBA00022705"/>
    </source>
</evidence>
<dbReference type="AlphaFoldDB" id="A0A3S4UY03"/>
<dbReference type="GO" id="GO:0005737">
    <property type="term" value="C:cytoplasm"/>
    <property type="evidence" value="ECO:0007669"/>
    <property type="project" value="UniProtKB-SubCell"/>
</dbReference>
<evidence type="ECO:0000256" key="15">
    <source>
        <dbReference type="SAM" id="MobiDB-lite"/>
    </source>
</evidence>
<dbReference type="InterPro" id="IPR001238">
    <property type="entry name" value="DNA-binding_RecF"/>
</dbReference>
<organism evidence="17 18">
    <name type="scientific">Acidipropionibacterium jensenii</name>
    <dbReference type="NCBI Taxonomy" id="1749"/>
    <lineage>
        <taxon>Bacteria</taxon>
        <taxon>Bacillati</taxon>
        <taxon>Actinomycetota</taxon>
        <taxon>Actinomycetes</taxon>
        <taxon>Propionibacteriales</taxon>
        <taxon>Propionibacteriaceae</taxon>
        <taxon>Acidipropionibacterium</taxon>
    </lineage>
</organism>
<dbReference type="GO" id="GO:0009432">
    <property type="term" value="P:SOS response"/>
    <property type="evidence" value="ECO:0007669"/>
    <property type="project" value="UniProtKB-UniRule"/>
</dbReference>
<feature type="compositionally biased region" description="Basic and acidic residues" evidence="15">
    <location>
        <begin position="428"/>
        <end position="441"/>
    </location>
</feature>
<dbReference type="GO" id="GO:0003697">
    <property type="term" value="F:single-stranded DNA binding"/>
    <property type="evidence" value="ECO:0007669"/>
    <property type="project" value="UniProtKB-UniRule"/>
</dbReference>
<dbReference type="OrthoDB" id="9803889at2"/>
<dbReference type="RefSeq" id="WP_084149451.1">
    <property type="nucleotide sequence ID" value="NZ_LR134473.1"/>
</dbReference>
<dbReference type="Proteomes" id="UP000277858">
    <property type="component" value="Chromosome"/>
</dbReference>
<evidence type="ECO:0000256" key="12">
    <source>
        <dbReference type="ARBA" id="ARBA00025401"/>
    </source>
</evidence>
<dbReference type="Gene3D" id="1.20.1050.90">
    <property type="entry name" value="RecF/RecN/SMC, N-terminal domain"/>
    <property type="match status" value="1"/>
</dbReference>
<keyword evidence="8 13" id="KW-0067">ATP-binding</keyword>
<dbReference type="InterPro" id="IPR027417">
    <property type="entry name" value="P-loop_NTPase"/>
</dbReference>
<dbReference type="Pfam" id="PF02463">
    <property type="entry name" value="SMC_N"/>
    <property type="match status" value="1"/>
</dbReference>
<keyword evidence="10 13" id="KW-0234">DNA repair</keyword>
<keyword evidence="5 13" id="KW-0235">DNA replication</keyword>
<dbReference type="GO" id="GO:0000731">
    <property type="term" value="P:DNA synthesis involved in DNA repair"/>
    <property type="evidence" value="ECO:0007669"/>
    <property type="project" value="TreeGrafter"/>
</dbReference>
<dbReference type="PANTHER" id="PTHR32182:SF0">
    <property type="entry name" value="DNA REPLICATION AND REPAIR PROTEIN RECF"/>
    <property type="match status" value="1"/>
</dbReference>
<keyword evidence="6 13" id="KW-0547">Nucleotide-binding</keyword>
<evidence type="ECO:0000256" key="11">
    <source>
        <dbReference type="ARBA" id="ARBA00023236"/>
    </source>
</evidence>
<keyword evidence="18" id="KW-1185">Reference proteome</keyword>
<keyword evidence="4 13" id="KW-0963">Cytoplasm</keyword>
<dbReference type="HAMAP" id="MF_00365">
    <property type="entry name" value="RecF"/>
    <property type="match status" value="1"/>
</dbReference>
<feature type="domain" description="RecF/RecN/SMC N-terminal" evidence="16">
    <location>
        <begin position="3"/>
        <end position="365"/>
    </location>
</feature>
<accession>A0A3S4UY03</accession>
<keyword evidence="7 13" id="KW-0227">DNA damage</keyword>
<keyword evidence="9 13" id="KW-0238">DNA-binding</keyword>
<evidence type="ECO:0000256" key="10">
    <source>
        <dbReference type="ARBA" id="ARBA00023204"/>
    </source>
</evidence>
<dbReference type="EMBL" id="LR134473">
    <property type="protein sequence ID" value="VEI03357.1"/>
    <property type="molecule type" value="Genomic_DNA"/>
</dbReference>
<evidence type="ECO:0000259" key="16">
    <source>
        <dbReference type="Pfam" id="PF02463"/>
    </source>
</evidence>
<evidence type="ECO:0000256" key="14">
    <source>
        <dbReference type="RuleBase" id="RU000578"/>
    </source>
</evidence>
<proteinExistence type="inferred from homology"/>
<feature type="compositionally biased region" description="Low complexity" evidence="15">
    <location>
        <begin position="406"/>
        <end position="421"/>
    </location>
</feature>
<keyword evidence="11 13" id="KW-0742">SOS response</keyword>
<dbReference type="PROSITE" id="PS00617">
    <property type="entry name" value="RECF_1"/>
    <property type="match status" value="1"/>
</dbReference>
<dbReference type="SUPFAM" id="SSF52540">
    <property type="entry name" value="P-loop containing nucleoside triphosphate hydrolases"/>
    <property type="match status" value="1"/>
</dbReference>
<comment type="similarity">
    <text evidence="2 13 14">Belongs to the RecF family.</text>
</comment>
<dbReference type="InterPro" id="IPR018078">
    <property type="entry name" value="DNA-binding_RecF_CS"/>
</dbReference>
<dbReference type="PANTHER" id="PTHR32182">
    <property type="entry name" value="DNA REPLICATION AND REPAIR PROTEIN RECF"/>
    <property type="match status" value="1"/>
</dbReference>
<evidence type="ECO:0000256" key="13">
    <source>
        <dbReference type="HAMAP-Rule" id="MF_00365"/>
    </source>
</evidence>
<evidence type="ECO:0000256" key="6">
    <source>
        <dbReference type="ARBA" id="ARBA00022741"/>
    </source>
</evidence>
<dbReference type="GO" id="GO:0006302">
    <property type="term" value="P:double-strand break repair"/>
    <property type="evidence" value="ECO:0007669"/>
    <property type="project" value="TreeGrafter"/>
</dbReference>
<feature type="region of interest" description="Disordered" evidence="15">
    <location>
        <begin position="383"/>
        <end position="441"/>
    </location>
</feature>
<evidence type="ECO:0000256" key="8">
    <source>
        <dbReference type="ARBA" id="ARBA00022840"/>
    </source>
</evidence>
<evidence type="ECO:0000256" key="4">
    <source>
        <dbReference type="ARBA" id="ARBA00022490"/>
    </source>
</evidence>
<protein>
    <recommendedName>
        <fullName evidence="3 13">DNA replication and repair protein RecF</fullName>
    </recommendedName>
</protein>
<comment type="subcellular location">
    <subcellularLocation>
        <location evidence="1 13 14">Cytoplasm</location>
    </subcellularLocation>
</comment>
<evidence type="ECO:0000256" key="9">
    <source>
        <dbReference type="ARBA" id="ARBA00023125"/>
    </source>
</evidence>
<dbReference type="NCBIfam" id="TIGR00611">
    <property type="entry name" value="recf"/>
    <property type="match status" value="1"/>
</dbReference>
<dbReference type="PROSITE" id="PS00618">
    <property type="entry name" value="RECF_2"/>
    <property type="match status" value="1"/>
</dbReference>
<feature type="binding site" evidence="13">
    <location>
        <begin position="30"/>
        <end position="37"/>
    </location>
    <ligand>
        <name>ATP</name>
        <dbReference type="ChEBI" id="CHEBI:30616"/>
    </ligand>
</feature>
<evidence type="ECO:0000313" key="17">
    <source>
        <dbReference type="EMBL" id="VEI03357.1"/>
    </source>
</evidence>
<dbReference type="Gene3D" id="3.40.50.300">
    <property type="entry name" value="P-loop containing nucleotide triphosphate hydrolases"/>
    <property type="match status" value="1"/>
</dbReference>
<evidence type="ECO:0000256" key="2">
    <source>
        <dbReference type="ARBA" id="ARBA00008016"/>
    </source>
</evidence>
<dbReference type="InterPro" id="IPR042174">
    <property type="entry name" value="RecF_2"/>
</dbReference>
<dbReference type="InterPro" id="IPR003395">
    <property type="entry name" value="RecF/RecN/SMC_N"/>
</dbReference>
<feature type="compositionally biased region" description="Polar residues" evidence="15">
    <location>
        <begin position="391"/>
        <end position="402"/>
    </location>
</feature>
<dbReference type="STRING" id="1122997.GCA_000425285_02169"/>
<evidence type="ECO:0000256" key="3">
    <source>
        <dbReference type="ARBA" id="ARBA00020170"/>
    </source>
</evidence>
<evidence type="ECO:0000256" key="7">
    <source>
        <dbReference type="ARBA" id="ARBA00022763"/>
    </source>
</evidence>